<comment type="caution">
    <text evidence="1">The sequence shown here is derived from an EMBL/GenBank/DDBJ whole genome shotgun (WGS) entry which is preliminary data.</text>
</comment>
<reference evidence="1 2" key="1">
    <citation type="submission" date="2019-03" db="EMBL/GenBank/DDBJ databases">
        <title>Metabolic reconstructions from genomes of highly enriched 'Candidatus Accumulibacter' and 'Candidatus Competibacter' bioreactor populations.</title>
        <authorList>
            <person name="Annavajhala M.K."/>
            <person name="Welles L."/>
            <person name="Abbas B."/>
            <person name="Sorokin D."/>
            <person name="Park H."/>
            <person name="Van Loosdrecht M."/>
            <person name="Chandran K."/>
        </authorList>
    </citation>
    <scope>NUCLEOTIDE SEQUENCE [LARGE SCALE GENOMIC DNA]</scope>
    <source>
        <strain evidence="1 2">SBR_G</strain>
    </source>
</reference>
<gene>
    <name evidence="1" type="ORF">E4P82_04540</name>
</gene>
<keyword evidence="2" id="KW-1185">Reference proteome</keyword>
<sequence length="69" mass="7895">MKSEYDFSGGIRGKHYRAYQQGTNVVLLEPDIAEIFKDSEAVNHALRMLMNLASDELKRNLIKNSSRHS</sequence>
<accession>A0ABX1TK32</accession>
<proteinExistence type="predicted"/>
<evidence type="ECO:0000313" key="1">
    <source>
        <dbReference type="EMBL" id="NMQ18528.1"/>
    </source>
</evidence>
<name>A0ABX1TK32_9GAMM</name>
<evidence type="ECO:0000313" key="2">
    <source>
        <dbReference type="Proteomes" id="UP000760480"/>
    </source>
</evidence>
<dbReference type="Proteomes" id="UP000760480">
    <property type="component" value="Unassembled WGS sequence"/>
</dbReference>
<organism evidence="1 2">
    <name type="scientific">Candidatus Competibacter phosphatis</name>
    <dbReference type="NCBI Taxonomy" id="221280"/>
    <lineage>
        <taxon>Bacteria</taxon>
        <taxon>Pseudomonadati</taxon>
        <taxon>Pseudomonadota</taxon>
        <taxon>Gammaproteobacteria</taxon>
        <taxon>Candidatus Competibacteraceae</taxon>
        <taxon>Candidatus Competibacter</taxon>
    </lineage>
</organism>
<dbReference type="EMBL" id="SPMZ01000013">
    <property type="protein sequence ID" value="NMQ18528.1"/>
    <property type="molecule type" value="Genomic_DNA"/>
</dbReference>
<protein>
    <submittedName>
        <fullName evidence="1">Uncharacterized protein</fullName>
    </submittedName>
</protein>